<comment type="similarity">
    <text evidence="1 5">Belongs to the glycosyl hydrolase 35 family.</text>
</comment>
<dbReference type="EMBL" id="JAJTWU010000007">
    <property type="protein sequence ID" value="MCE4556495.1"/>
    <property type="molecule type" value="Genomic_DNA"/>
</dbReference>
<comment type="caution">
    <text evidence="8">The sequence shown here is derived from an EMBL/GenBank/DDBJ whole genome shotgun (WGS) entry which is preliminary data.</text>
</comment>
<evidence type="ECO:0000256" key="4">
    <source>
        <dbReference type="RuleBase" id="RU000675"/>
    </source>
</evidence>
<evidence type="ECO:0000256" key="3">
    <source>
        <dbReference type="ARBA" id="ARBA00023295"/>
    </source>
</evidence>
<dbReference type="Gene3D" id="3.20.20.80">
    <property type="entry name" value="Glycosidases"/>
    <property type="match status" value="1"/>
</dbReference>
<proteinExistence type="inferred from homology"/>
<feature type="chain" id="PRO_5045051022" description="Beta-galactosidase" evidence="6">
    <location>
        <begin position="21"/>
        <end position="796"/>
    </location>
</feature>
<dbReference type="InterPro" id="IPR019801">
    <property type="entry name" value="Glyco_hydro_35_CS"/>
</dbReference>
<evidence type="ECO:0000313" key="8">
    <source>
        <dbReference type="EMBL" id="MCE4556495.1"/>
    </source>
</evidence>
<keyword evidence="3 4" id="KW-0326">Glycosidase</keyword>
<evidence type="ECO:0000256" key="1">
    <source>
        <dbReference type="ARBA" id="ARBA00009809"/>
    </source>
</evidence>
<evidence type="ECO:0000313" key="9">
    <source>
        <dbReference type="Proteomes" id="UP001200741"/>
    </source>
</evidence>
<keyword evidence="2 4" id="KW-0378">Hydrolase</keyword>
<protein>
    <recommendedName>
        <fullName evidence="4">Beta-galactosidase</fullName>
        <ecNumber evidence="4">3.2.1.23</ecNumber>
    </recommendedName>
</protein>
<evidence type="ECO:0000259" key="7">
    <source>
        <dbReference type="Pfam" id="PF01301"/>
    </source>
</evidence>
<organism evidence="8 9">
    <name type="scientific">Pelomonas cellulosilytica</name>
    <dbReference type="NCBI Taxonomy" id="2906762"/>
    <lineage>
        <taxon>Bacteria</taxon>
        <taxon>Pseudomonadati</taxon>
        <taxon>Pseudomonadota</taxon>
        <taxon>Betaproteobacteria</taxon>
        <taxon>Burkholderiales</taxon>
        <taxon>Sphaerotilaceae</taxon>
        <taxon>Roseateles</taxon>
    </lineage>
</organism>
<dbReference type="InterPro" id="IPR017853">
    <property type="entry name" value="GH"/>
</dbReference>
<dbReference type="EC" id="3.2.1.23" evidence="4"/>
<dbReference type="RefSeq" id="WP_233373527.1">
    <property type="nucleotide sequence ID" value="NZ_JAJTWU010000007.1"/>
</dbReference>
<dbReference type="PANTHER" id="PTHR23421">
    <property type="entry name" value="BETA-GALACTOSIDASE RELATED"/>
    <property type="match status" value="1"/>
</dbReference>
<sequence>MNRKLWLSAALVLAAAGAGAETLLRVDARAAVPEPHSGQLQLGASRSPQGHVLAANNQYLMQDGRPWLPVMGEYHFSRAPASQWEAQLRLMKAAGVDIVASYVFWNHHQEQPGAFNWHGNRDLRRFVQLAQAAGLKVVMRLGPWAHGEARYGGIPDWVVDAMPTRRNDPVYLAQVDKLYAEIGAQLKGLLWKDGGPVVGVQIENEYNLRGPGRGEEHIRTLKALALKAGLDVPFYTVTGWDGTVYPSGEVLPVFGGYADEPWAASMSELPPKETHAFRFDTRVSGDLGAQTKSRGAGTAETDKDHVPFLGAEYGAGLPAMYRRRTLVSPDDIAAMLPVQLGSGVNLLGYYMFHGGRNPVGASGAGLEESTLSGGYNDTPRISYDFQAPLGPDGQQRPVLTKLRPIHYLLREHGERLAPMAVRRPERTPAGPADLQTPRWAVRSRGDSGFLFFNNHVRQHPLPAHEGVRFEVQLPGGTVTLPSHPVDIPSGAYFIWPLNLDLDGVMLRYATAQPVTRLDAGALGIIHVFAPTPGVAAEFALADGVKTLSDAGAQMLAIGQSRGRPVHVLLLSAEELEQLNVLELAGQRRLVFSPQQAWVAEGRLQLRGPATQPLRAAVFPPLSRPRAPGLVVQQDGALQRLAFKAGASEPALQVTATRPAGPAPRVLKGGHANAALQPVPEAFANAATWSLKLPAPLPADAEDLLLEVDFVGDIGRVFAGTRMLDDWYYNGQPWQIGLRQFGLKPGAELQLSVLPLRSDAPIYIDAAHRPDFPDGQTQVAQLRSARLLPIRHAAITP</sequence>
<keyword evidence="9" id="KW-1185">Reference proteome</keyword>
<accession>A0ABS8XYY6</accession>
<gene>
    <name evidence="8" type="ORF">LXT13_19035</name>
</gene>
<evidence type="ECO:0000256" key="5">
    <source>
        <dbReference type="RuleBase" id="RU003679"/>
    </source>
</evidence>
<dbReference type="InterPro" id="IPR031330">
    <property type="entry name" value="Gly_Hdrlase_35_cat"/>
</dbReference>
<evidence type="ECO:0000256" key="6">
    <source>
        <dbReference type="SAM" id="SignalP"/>
    </source>
</evidence>
<dbReference type="PROSITE" id="PS01182">
    <property type="entry name" value="GLYCOSYL_HYDROL_F35"/>
    <property type="match status" value="1"/>
</dbReference>
<evidence type="ECO:0000256" key="2">
    <source>
        <dbReference type="ARBA" id="ARBA00022801"/>
    </source>
</evidence>
<dbReference type="Proteomes" id="UP001200741">
    <property type="component" value="Unassembled WGS sequence"/>
</dbReference>
<dbReference type="Pfam" id="PF01301">
    <property type="entry name" value="Glyco_hydro_35"/>
    <property type="match status" value="1"/>
</dbReference>
<reference evidence="8 9" key="1">
    <citation type="submission" date="2021-12" db="EMBL/GenBank/DDBJ databases">
        <title>Genome seq of P8.</title>
        <authorList>
            <person name="Seo T."/>
        </authorList>
    </citation>
    <scope>NUCLEOTIDE SEQUENCE [LARGE SCALE GENOMIC DNA]</scope>
    <source>
        <strain evidence="8 9">P8</strain>
    </source>
</reference>
<dbReference type="InterPro" id="IPR001944">
    <property type="entry name" value="Glycoside_Hdrlase_35"/>
</dbReference>
<feature type="signal peptide" evidence="6">
    <location>
        <begin position="1"/>
        <end position="20"/>
    </location>
</feature>
<name>A0ABS8XYY6_9BURK</name>
<dbReference type="SUPFAM" id="SSF51445">
    <property type="entry name" value="(Trans)glycosidases"/>
    <property type="match status" value="1"/>
</dbReference>
<dbReference type="PRINTS" id="PR00742">
    <property type="entry name" value="GLHYDRLASE35"/>
</dbReference>
<keyword evidence="6" id="KW-0732">Signal</keyword>
<feature type="domain" description="Glycoside hydrolase 35 catalytic" evidence="7">
    <location>
        <begin position="60"/>
        <end position="406"/>
    </location>
</feature>
<comment type="catalytic activity">
    <reaction evidence="4">
        <text>Hydrolysis of terminal non-reducing beta-D-galactose residues in beta-D-galactosides.</text>
        <dbReference type="EC" id="3.2.1.23"/>
    </reaction>
</comment>